<evidence type="ECO:0000259" key="6">
    <source>
        <dbReference type="Pfam" id="PF00003"/>
    </source>
</evidence>
<keyword evidence="3 5" id="KW-1133">Transmembrane helix</keyword>
<keyword evidence="2 5" id="KW-0812">Transmembrane</keyword>
<evidence type="ECO:0000256" key="1">
    <source>
        <dbReference type="ARBA" id="ARBA00004141"/>
    </source>
</evidence>
<dbReference type="AlphaFoldDB" id="A0A9W8I878"/>
<feature type="transmembrane region" description="Helical" evidence="5">
    <location>
        <begin position="254"/>
        <end position="277"/>
    </location>
</feature>
<keyword evidence="4 5" id="KW-0472">Membrane</keyword>
<organism evidence="7 8">
    <name type="scientific">Coemansia brasiliensis</name>
    <dbReference type="NCBI Taxonomy" id="2650707"/>
    <lineage>
        <taxon>Eukaryota</taxon>
        <taxon>Fungi</taxon>
        <taxon>Fungi incertae sedis</taxon>
        <taxon>Zoopagomycota</taxon>
        <taxon>Kickxellomycotina</taxon>
        <taxon>Kickxellomycetes</taxon>
        <taxon>Kickxellales</taxon>
        <taxon>Kickxellaceae</taxon>
        <taxon>Coemansia</taxon>
    </lineage>
</organism>
<keyword evidence="8" id="KW-1185">Reference proteome</keyword>
<evidence type="ECO:0000256" key="5">
    <source>
        <dbReference type="SAM" id="Phobius"/>
    </source>
</evidence>
<dbReference type="GO" id="GO:0016020">
    <property type="term" value="C:membrane"/>
    <property type="evidence" value="ECO:0007669"/>
    <property type="project" value="UniProtKB-SubCell"/>
</dbReference>
<sequence>MAFPNAELESQRMEVAAALGLVLDPRNKGDLAVVIVLTIIYGLDLIAVILLLWNRKYPPIKSKGPLMMACLFICSAFWFIGDLQVNGHVQLANSVFTNCRGFGFWVRVLLGICGVCGVVALRTYALFHVFQLNLPSRGLRFYLPLLLYIACILVFGIVASVLSPSVSAEYIPELDICRLDEPFKIAIFVFVWIASLFVGIVNWRIRHIRSSFNESREMLIGCLIVFVVLTFNTCMQFIHKNYPLQRKYRIPSTILDHICCNALLWVIVAKPLFLCLFKRQEYLQQWVATLRSDGLQRAYEIDSSRSAETLQPASKLQKDQESSLGFFYAETPQQIYRPESVVRPWSSYREAAAGSQLVSWPQPSYNGFEADRHLI</sequence>
<evidence type="ECO:0000313" key="7">
    <source>
        <dbReference type="EMBL" id="KAJ2848596.1"/>
    </source>
</evidence>
<dbReference type="OrthoDB" id="5592846at2759"/>
<comment type="subcellular location">
    <subcellularLocation>
        <location evidence="1">Membrane</location>
        <topology evidence="1">Multi-pass membrane protein</topology>
    </subcellularLocation>
</comment>
<evidence type="ECO:0000313" key="8">
    <source>
        <dbReference type="Proteomes" id="UP001139887"/>
    </source>
</evidence>
<accession>A0A9W8I878</accession>
<comment type="caution">
    <text evidence="7">The sequence shown here is derived from an EMBL/GenBank/DDBJ whole genome shotgun (WGS) entry which is preliminary data.</text>
</comment>
<reference evidence="7" key="1">
    <citation type="submission" date="2022-07" db="EMBL/GenBank/DDBJ databases">
        <title>Phylogenomic reconstructions and comparative analyses of Kickxellomycotina fungi.</title>
        <authorList>
            <person name="Reynolds N.K."/>
            <person name="Stajich J.E."/>
            <person name="Barry K."/>
            <person name="Grigoriev I.V."/>
            <person name="Crous P."/>
            <person name="Smith M.E."/>
        </authorList>
    </citation>
    <scope>NUCLEOTIDE SEQUENCE</scope>
    <source>
        <strain evidence="7">NRRL 1566</strain>
    </source>
</reference>
<feature type="transmembrane region" description="Helical" evidence="5">
    <location>
        <begin position="65"/>
        <end position="84"/>
    </location>
</feature>
<evidence type="ECO:0000256" key="4">
    <source>
        <dbReference type="ARBA" id="ARBA00023136"/>
    </source>
</evidence>
<feature type="transmembrane region" description="Helical" evidence="5">
    <location>
        <begin position="31"/>
        <end position="53"/>
    </location>
</feature>
<protein>
    <recommendedName>
        <fullName evidence="6">G-protein coupled receptors family 3 profile domain-containing protein</fullName>
    </recommendedName>
</protein>
<evidence type="ECO:0000256" key="2">
    <source>
        <dbReference type="ARBA" id="ARBA00022692"/>
    </source>
</evidence>
<feature type="transmembrane region" description="Helical" evidence="5">
    <location>
        <begin position="139"/>
        <end position="163"/>
    </location>
</feature>
<dbReference type="GO" id="GO:0004930">
    <property type="term" value="F:G protein-coupled receptor activity"/>
    <property type="evidence" value="ECO:0007669"/>
    <property type="project" value="InterPro"/>
</dbReference>
<dbReference type="Pfam" id="PF00003">
    <property type="entry name" value="7tm_3"/>
    <property type="match status" value="1"/>
</dbReference>
<feature type="transmembrane region" description="Helical" evidence="5">
    <location>
        <begin position="183"/>
        <end position="205"/>
    </location>
</feature>
<dbReference type="Proteomes" id="UP001139887">
    <property type="component" value="Unassembled WGS sequence"/>
</dbReference>
<feature type="transmembrane region" description="Helical" evidence="5">
    <location>
        <begin position="217"/>
        <end position="238"/>
    </location>
</feature>
<proteinExistence type="predicted"/>
<name>A0A9W8I878_9FUNG</name>
<feature type="transmembrane region" description="Helical" evidence="5">
    <location>
        <begin position="104"/>
        <end position="127"/>
    </location>
</feature>
<gene>
    <name evidence="7" type="ORF">IWW36_003207</name>
</gene>
<evidence type="ECO:0000256" key="3">
    <source>
        <dbReference type="ARBA" id="ARBA00022989"/>
    </source>
</evidence>
<feature type="domain" description="G-protein coupled receptors family 3 profile" evidence="6">
    <location>
        <begin position="32"/>
        <end position="240"/>
    </location>
</feature>
<dbReference type="InterPro" id="IPR017978">
    <property type="entry name" value="GPCR_3_C"/>
</dbReference>
<dbReference type="EMBL" id="JANBUW010000151">
    <property type="protein sequence ID" value="KAJ2848596.1"/>
    <property type="molecule type" value="Genomic_DNA"/>
</dbReference>